<dbReference type="InterPro" id="IPR013230">
    <property type="entry name" value="Peptidase_M15A_C"/>
</dbReference>
<protein>
    <submittedName>
        <fullName evidence="2">Peptidase M15A, C-terminal</fullName>
    </submittedName>
</protein>
<organism evidence="2">
    <name type="scientific">uncultured Caudovirales phage</name>
    <dbReference type="NCBI Taxonomy" id="2100421"/>
    <lineage>
        <taxon>Viruses</taxon>
        <taxon>Duplodnaviria</taxon>
        <taxon>Heunggongvirae</taxon>
        <taxon>Uroviricota</taxon>
        <taxon>Caudoviricetes</taxon>
        <taxon>Peduoviridae</taxon>
        <taxon>Maltschvirus</taxon>
        <taxon>Maltschvirus maltsch</taxon>
    </lineage>
</organism>
<evidence type="ECO:0000313" key="2">
    <source>
        <dbReference type="EMBL" id="CAB4153480.1"/>
    </source>
</evidence>
<accession>A0A6J5N8R4</accession>
<dbReference type="EMBL" id="LR796606">
    <property type="protein sequence ID" value="CAB4153480.1"/>
    <property type="molecule type" value="Genomic_DNA"/>
</dbReference>
<dbReference type="SUPFAM" id="SSF55166">
    <property type="entry name" value="Hedgehog/DD-peptidase"/>
    <property type="match status" value="1"/>
</dbReference>
<name>A0A6J5N8R4_9CAUD</name>
<gene>
    <name evidence="2" type="ORF">UFOVP627_18</name>
</gene>
<evidence type="ECO:0000259" key="1">
    <source>
        <dbReference type="Pfam" id="PF08291"/>
    </source>
</evidence>
<proteinExistence type="predicted"/>
<sequence length="136" mass="15743">MENISKHITFKEATFSATAQRLGIKNEPTLEHLKAMMIVAEKCFEPLREWYGKPLRINSFYRGKELNKAVKGSLTSQHCKGEAIDIDAGSVAENKKIHDWIRDNLEFTQLINEFGYQWCHVSYDPKNLKKQCLVIK</sequence>
<reference evidence="2" key="1">
    <citation type="submission" date="2020-04" db="EMBL/GenBank/DDBJ databases">
        <authorList>
            <person name="Chiriac C."/>
            <person name="Salcher M."/>
            <person name="Ghai R."/>
            <person name="Kavagutti S V."/>
        </authorList>
    </citation>
    <scope>NUCLEOTIDE SEQUENCE</scope>
</reference>
<dbReference type="Gene3D" id="3.30.1380.10">
    <property type="match status" value="1"/>
</dbReference>
<feature type="domain" description="Peptidase M15A C-terminal" evidence="1">
    <location>
        <begin position="7"/>
        <end position="121"/>
    </location>
</feature>
<dbReference type="InterPro" id="IPR009045">
    <property type="entry name" value="Zn_M74/Hedgehog-like"/>
</dbReference>
<dbReference type="Pfam" id="PF08291">
    <property type="entry name" value="Peptidase_M15_3"/>
    <property type="match status" value="1"/>
</dbReference>